<dbReference type="STRING" id="56857.A0A200QZ81"/>
<evidence type="ECO:0000313" key="6">
    <source>
        <dbReference type="EMBL" id="OVA15731.1"/>
    </source>
</evidence>
<dbReference type="AlphaFoldDB" id="A0A200QZ81"/>
<evidence type="ECO:0000256" key="3">
    <source>
        <dbReference type="ARBA" id="ARBA00023163"/>
    </source>
</evidence>
<protein>
    <recommendedName>
        <fullName evidence="5">IBH1-like N-terminal domain-containing protein</fullName>
    </recommendedName>
</protein>
<organism evidence="6 7">
    <name type="scientific">Macleaya cordata</name>
    <name type="common">Five-seeded plume-poppy</name>
    <name type="synonym">Bocconia cordata</name>
    <dbReference type="NCBI Taxonomy" id="56857"/>
    <lineage>
        <taxon>Eukaryota</taxon>
        <taxon>Viridiplantae</taxon>
        <taxon>Streptophyta</taxon>
        <taxon>Embryophyta</taxon>
        <taxon>Tracheophyta</taxon>
        <taxon>Spermatophyta</taxon>
        <taxon>Magnoliopsida</taxon>
        <taxon>Ranunculales</taxon>
        <taxon>Papaveraceae</taxon>
        <taxon>Papaveroideae</taxon>
        <taxon>Macleaya</taxon>
    </lineage>
</organism>
<dbReference type="InterPro" id="IPR044660">
    <property type="entry name" value="IBH1-like"/>
</dbReference>
<keyword evidence="3" id="KW-0804">Transcription</keyword>
<reference evidence="6 7" key="1">
    <citation type="journal article" date="2017" name="Mol. Plant">
        <title>The Genome of Medicinal Plant Macleaya cordata Provides New Insights into Benzylisoquinoline Alkaloids Metabolism.</title>
        <authorList>
            <person name="Liu X."/>
            <person name="Liu Y."/>
            <person name="Huang P."/>
            <person name="Ma Y."/>
            <person name="Qing Z."/>
            <person name="Tang Q."/>
            <person name="Cao H."/>
            <person name="Cheng P."/>
            <person name="Zheng Y."/>
            <person name="Yuan Z."/>
            <person name="Zhou Y."/>
            <person name="Liu J."/>
            <person name="Tang Z."/>
            <person name="Zhuo Y."/>
            <person name="Zhang Y."/>
            <person name="Yu L."/>
            <person name="Huang J."/>
            <person name="Yang P."/>
            <person name="Peng Q."/>
            <person name="Zhang J."/>
            <person name="Jiang W."/>
            <person name="Zhang Z."/>
            <person name="Lin K."/>
            <person name="Ro D.K."/>
            <person name="Chen X."/>
            <person name="Xiong X."/>
            <person name="Shang Y."/>
            <person name="Huang S."/>
            <person name="Zeng J."/>
        </authorList>
    </citation>
    <scope>NUCLEOTIDE SEQUENCE [LARGE SCALE GENOMIC DNA]</scope>
    <source>
        <strain evidence="7">cv. BLH2017</strain>
        <tissue evidence="6">Root</tissue>
    </source>
</reference>
<keyword evidence="4" id="KW-0539">Nucleus</keyword>
<dbReference type="PANTHER" id="PTHR33124:SF5">
    <property type="entry name" value="TRANSCRIPTION FACTOR IBH1-LIKE 1"/>
    <property type="match status" value="1"/>
</dbReference>
<evidence type="ECO:0000256" key="2">
    <source>
        <dbReference type="ARBA" id="ARBA00023015"/>
    </source>
</evidence>
<dbReference type="Pfam" id="PF26576">
    <property type="entry name" value="IBH1_N"/>
    <property type="match status" value="1"/>
</dbReference>
<keyword evidence="2" id="KW-0805">Transcription regulation</keyword>
<dbReference type="PANTHER" id="PTHR33124">
    <property type="entry name" value="TRANSCRIPTION FACTOR IBH1-LIKE 1"/>
    <property type="match status" value="1"/>
</dbReference>
<feature type="domain" description="IBH1-like N-terminal" evidence="5">
    <location>
        <begin position="5"/>
        <end position="67"/>
    </location>
</feature>
<dbReference type="GO" id="GO:0006355">
    <property type="term" value="P:regulation of DNA-templated transcription"/>
    <property type="evidence" value="ECO:0007669"/>
    <property type="project" value="InterPro"/>
</dbReference>
<sequence length="195" mass="21959">MRPPTSFKQEFLKKWLVGLKICGSSMKNMNFLQRKNTIKLSADVAMASARAGKTSWSRALIAKASKQDEDENKILVEKMLATNDFDYQKLSITTTKTSNSIGSHITSKKILRRSCSLRRIRKCAPHQRVLASSIAKRIMVKKKTQVLKSLVPGGESMDDFSNLLEETLDYIFALRAQVDVMRRVVNASSQVSNCK</sequence>
<evidence type="ECO:0000313" key="7">
    <source>
        <dbReference type="Proteomes" id="UP000195402"/>
    </source>
</evidence>
<comment type="caution">
    <text evidence="6">The sequence shown here is derived from an EMBL/GenBank/DDBJ whole genome shotgun (WGS) entry which is preliminary data.</text>
</comment>
<dbReference type="FunCoup" id="A0A200QZ81">
    <property type="interactions" value="233"/>
</dbReference>
<dbReference type="OMA" id="HAPRRFK"/>
<evidence type="ECO:0000256" key="1">
    <source>
        <dbReference type="ARBA" id="ARBA00004123"/>
    </source>
</evidence>
<evidence type="ECO:0000259" key="5">
    <source>
        <dbReference type="Pfam" id="PF26576"/>
    </source>
</evidence>
<dbReference type="EMBL" id="MVGT01000735">
    <property type="protein sequence ID" value="OVA15731.1"/>
    <property type="molecule type" value="Genomic_DNA"/>
</dbReference>
<name>A0A200QZ81_MACCD</name>
<dbReference type="InterPro" id="IPR044549">
    <property type="entry name" value="bHLH_AtIBH1-like"/>
</dbReference>
<proteinExistence type="predicted"/>
<accession>A0A200QZ81</accession>
<dbReference type="GO" id="GO:0005634">
    <property type="term" value="C:nucleus"/>
    <property type="evidence" value="ECO:0007669"/>
    <property type="project" value="UniProtKB-SubCell"/>
</dbReference>
<gene>
    <name evidence="6" type="ORF">BVC80_1829g13</name>
</gene>
<evidence type="ECO:0000256" key="4">
    <source>
        <dbReference type="ARBA" id="ARBA00023242"/>
    </source>
</evidence>
<dbReference type="InParanoid" id="A0A200QZ81"/>
<dbReference type="OrthoDB" id="1922093at2759"/>
<dbReference type="InterPro" id="IPR059002">
    <property type="entry name" value="IBH1_N"/>
</dbReference>
<keyword evidence="7" id="KW-1185">Reference proteome</keyword>
<dbReference type="Proteomes" id="UP000195402">
    <property type="component" value="Unassembled WGS sequence"/>
</dbReference>
<dbReference type="CDD" id="cd11444">
    <property type="entry name" value="bHLH_AtIBH1_like"/>
    <property type="match status" value="1"/>
</dbReference>
<comment type="subcellular location">
    <subcellularLocation>
        <location evidence="1">Nucleus</location>
    </subcellularLocation>
</comment>